<reference evidence="7" key="3">
    <citation type="submission" date="2022-11" db="EMBL/GenBank/DDBJ databases">
        <title>Genomic repertoires linked with pathogenic potency of arthritogenic Prevotella copri isolated from the gut of rheumatoid arthritis patients.</title>
        <authorList>
            <person name="Nii T."/>
            <person name="Maeda Y."/>
            <person name="Motooka D."/>
            <person name="Naito M."/>
            <person name="Matsumoto Y."/>
            <person name="Ogawa T."/>
            <person name="Oguro-Igashira E."/>
            <person name="Kishikawa T."/>
            <person name="Yamashita M."/>
            <person name="Koizumi S."/>
            <person name="Kurakawa T."/>
            <person name="Okumura R."/>
            <person name="Kayama H."/>
            <person name="Murakami M."/>
            <person name="Sakaguchi T."/>
            <person name="Das B."/>
            <person name="Nakamura S."/>
            <person name="Okada Y."/>
            <person name="Kumanogoh A."/>
            <person name="Takeda K."/>
        </authorList>
    </citation>
    <scope>NUCLEOTIDE SEQUENCE</scope>
    <source>
        <strain evidence="7">H105_2-2</strain>
        <strain evidence="8">RA-N001-16</strain>
    </source>
</reference>
<dbReference type="InterPro" id="IPR014284">
    <property type="entry name" value="RNA_pol_sigma-70_dom"/>
</dbReference>
<name>A0A174N0A1_9BACT</name>
<dbReference type="PANTHER" id="PTHR43133">
    <property type="entry name" value="RNA POLYMERASE ECF-TYPE SIGMA FACTO"/>
    <property type="match status" value="1"/>
</dbReference>
<dbReference type="SUPFAM" id="SSF88946">
    <property type="entry name" value="Sigma2 domain of RNA polymerase sigma factors"/>
    <property type="match status" value="1"/>
</dbReference>
<protein>
    <submittedName>
        <fullName evidence="17">RNA polymerase sigma-70 factor</fullName>
    </submittedName>
</protein>
<organism evidence="17 18">
    <name type="scientific">Segatella copri</name>
    <dbReference type="NCBI Taxonomy" id="165179"/>
    <lineage>
        <taxon>Bacteria</taxon>
        <taxon>Pseudomonadati</taxon>
        <taxon>Bacteroidota</taxon>
        <taxon>Bacteroidia</taxon>
        <taxon>Bacteroidales</taxon>
        <taxon>Prevotellaceae</taxon>
        <taxon>Segatella</taxon>
    </lineage>
</organism>
<dbReference type="SUPFAM" id="SSF88659">
    <property type="entry name" value="Sigma3 and sigma4 domains of RNA polymerase sigma factors"/>
    <property type="match status" value="1"/>
</dbReference>
<evidence type="ECO:0000313" key="19">
    <source>
        <dbReference type="Proteomes" id="UP000284990"/>
    </source>
</evidence>
<keyword evidence="4" id="KW-0804">Transcription</keyword>
<dbReference type="NCBIfam" id="TIGR02985">
    <property type="entry name" value="Sig70_bacteroi1"/>
    <property type="match status" value="1"/>
</dbReference>
<dbReference type="InterPro" id="IPR013249">
    <property type="entry name" value="RNA_pol_sigma70_r4_t2"/>
</dbReference>
<evidence type="ECO:0000256" key="3">
    <source>
        <dbReference type="ARBA" id="ARBA00023082"/>
    </source>
</evidence>
<dbReference type="EMBL" id="VZBT01000094">
    <property type="protein sequence ID" value="MQO04851.1"/>
    <property type="molecule type" value="Genomic_DNA"/>
</dbReference>
<evidence type="ECO:0000313" key="24">
    <source>
        <dbReference type="Proteomes" id="UP000406735"/>
    </source>
</evidence>
<evidence type="ECO:0000313" key="22">
    <source>
        <dbReference type="Proteomes" id="UP000358159"/>
    </source>
</evidence>
<dbReference type="EMBL" id="JAPDVD010000001">
    <property type="protein sequence ID" value="MCW4138043.1"/>
    <property type="molecule type" value="Genomic_DNA"/>
</dbReference>
<dbReference type="Proteomes" id="UP000284990">
    <property type="component" value="Unassembled WGS sequence"/>
</dbReference>
<dbReference type="AlphaFoldDB" id="A0A174N0A1"/>
<keyword evidence="3" id="KW-0731">Sigma factor</keyword>
<evidence type="ECO:0000259" key="5">
    <source>
        <dbReference type="Pfam" id="PF04542"/>
    </source>
</evidence>
<dbReference type="Gene3D" id="1.10.10.10">
    <property type="entry name" value="Winged helix-like DNA-binding domain superfamily/Winged helix DNA-binding domain"/>
    <property type="match status" value="1"/>
</dbReference>
<evidence type="ECO:0000313" key="26">
    <source>
        <dbReference type="Proteomes" id="UP000423156"/>
    </source>
</evidence>
<dbReference type="EMBL" id="JAPDUM010000001">
    <property type="protein sequence ID" value="MCW4164702.1"/>
    <property type="molecule type" value="Genomic_DNA"/>
</dbReference>
<dbReference type="NCBIfam" id="TIGR02937">
    <property type="entry name" value="sigma70-ECF"/>
    <property type="match status" value="1"/>
</dbReference>
<feature type="domain" description="RNA polymerase sigma-70 region 2" evidence="5">
    <location>
        <begin position="22"/>
        <end position="87"/>
    </location>
</feature>
<evidence type="ECO:0000313" key="11">
    <source>
        <dbReference type="EMBL" id="MQN89778.1"/>
    </source>
</evidence>
<evidence type="ECO:0000313" key="18">
    <source>
        <dbReference type="Proteomes" id="UP000284548"/>
    </source>
</evidence>
<dbReference type="PANTHER" id="PTHR43133:SF46">
    <property type="entry name" value="RNA POLYMERASE SIGMA-70 FACTOR ECF SUBFAMILY"/>
    <property type="match status" value="1"/>
</dbReference>
<keyword evidence="2" id="KW-0805">Transcription regulation</keyword>
<feature type="domain" description="RNA polymerase sigma factor 70 region 4 type 2" evidence="6">
    <location>
        <begin position="119"/>
        <end position="169"/>
    </location>
</feature>
<dbReference type="InterPro" id="IPR036388">
    <property type="entry name" value="WH-like_DNA-bd_sf"/>
</dbReference>
<evidence type="ECO:0000313" key="9">
    <source>
        <dbReference type="EMBL" id="MQN10676.1"/>
    </source>
</evidence>
<evidence type="ECO:0000313" key="16">
    <source>
        <dbReference type="EMBL" id="RHA88001.1"/>
    </source>
</evidence>
<dbReference type="Proteomes" id="UP000358159">
    <property type="component" value="Unassembled WGS sequence"/>
</dbReference>
<dbReference type="Proteomes" id="UP000390763">
    <property type="component" value="Unassembled WGS sequence"/>
</dbReference>
<accession>A0A174N0A1</accession>
<evidence type="ECO:0000313" key="8">
    <source>
        <dbReference type="EMBL" id="MCW4164702.1"/>
    </source>
</evidence>
<dbReference type="EMBL" id="QRYP01000042">
    <property type="protein sequence ID" value="RGU92991.1"/>
    <property type="molecule type" value="Genomic_DNA"/>
</dbReference>
<dbReference type="Pfam" id="PF08281">
    <property type="entry name" value="Sigma70_r4_2"/>
    <property type="match status" value="1"/>
</dbReference>
<gene>
    <name evidence="17" type="ORF">DW192_02970</name>
    <name evidence="16" type="ORF">DW916_04535</name>
    <name evidence="14" type="ORF">DWW35_12560</name>
    <name evidence="15" type="ORF">DXA63_10145</name>
    <name evidence="13" type="ORF">F7D42_14460</name>
    <name evidence="11" type="ORF">F7D59_07945</name>
    <name evidence="12" type="ORF">F7D62_12225</name>
    <name evidence="10" type="ORF">F7D71_01420</name>
    <name evidence="9" type="ORF">F7D97_12270</name>
    <name evidence="8" type="ORF">ONS98_05610</name>
    <name evidence="7" type="ORF">ONT01_09690</name>
</gene>
<dbReference type="RefSeq" id="WP_118081397.1">
    <property type="nucleotide sequence ID" value="NZ_DAWEAY010000020.1"/>
</dbReference>
<dbReference type="EMBL" id="VZBZ01000008">
    <property type="protein sequence ID" value="MQN76546.1"/>
    <property type="molecule type" value="Genomic_DNA"/>
</dbReference>
<dbReference type="Proteomes" id="UP000420635">
    <property type="component" value="Unassembled WGS sequence"/>
</dbReference>
<comment type="similarity">
    <text evidence="1">Belongs to the sigma-70 factor family. ECF subfamily.</text>
</comment>
<dbReference type="Proteomes" id="UP001209476">
    <property type="component" value="Unassembled WGS sequence"/>
</dbReference>
<dbReference type="InterPro" id="IPR014327">
    <property type="entry name" value="RNA_pol_sigma70_bacteroid"/>
</dbReference>
<evidence type="ECO:0000313" key="21">
    <source>
        <dbReference type="Proteomes" id="UP000285604"/>
    </source>
</evidence>
<dbReference type="Proteomes" id="UP000285604">
    <property type="component" value="Unassembled WGS sequence"/>
</dbReference>
<dbReference type="EMBL" id="QSFW01000007">
    <property type="protein sequence ID" value="RHA88001.1"/>
    <property type="molecule type" value="Genomic_DNA"/>
</dbReference>
<dbReference type="Pfam" id="PF04542">
    <property type="entry name" value="Sigma70_r2"/>
    <property type="match status" value="1"/>
</dbReference>
<evidence type="ECO:0000313" key="13">
    <source>
        <dbReference type="EMBL" id="MQO56866.1"/>
    </source>
</evidence>
<dbReference type="GO" id="GO:0006352">
    <property type="term" value="P:DNA-templated transcription initiation"/>
    <property type="evidence" value="ECO:0007669"/>
    <property type="project" value="InterPro"/>
</dbReference>
<dbReference type="EMBL" id="VZCY01000100">
    <property type="protein sequence ID" value="MQN10676.1"/>
    <property type="molecule type" value="Genomic_DNA"/>
</dbReference>
<dbReference type="GO" id="GO:0016987">
    <property type="term" value="F:sigma factor activity"/>
    <property type="evidence" value="ECO:0007669"/>
    <property type="project" value="UniProtKB-KW"/>
</dbReference>
<dbReference type="Gene3D" id="1.10.1740.10">
    <property type="match status" value="1"/>
</dbReference>
<evidence type="ECO:0000313" key="23">
    <source>
        <dbReference type="Proteomes" id="UP000390763"/>
    </source>
</evidence>
<reference evidence="18 19" key="1">
    <citation type="submission" date="2018-08" db="EMBL/GenBank/DDBJ databases">
        <title>A genome reference for cultivated species of the human gut microbiota.</title>
        <authorList>
            <person name="Zou Y."/>
            <person name="Xue W."/>
            <person name="Luo G."/>
        </authorList>
    </citation>
    <scope>NUCLEOTIDE SEQUENCE [LARGE SCALE GENOMIC DNA]</scope>
    <source>
        <strain evidence="14 20">AF15-25</strain>
        <strain evidence="17 18">AM16-54</strain>
        <strain evidence="16 19">AM42-23AC</strain>
        <strain evidence="15 21">OF03-3</strain>
    </source>
</reference>
<dbReference type="InterPro" id="IPR013324">
    <property type="entry name" value="RNA_pol_sigma_r3/r4-like"/>
</dbReference>
<evidence type="ECO:0000256" key="4">
    <source>
        <dbReference type="ARBA" id="ARBA00023163"/>
    </source>
</evidence>
<dbReference type="EMBL" id="QRKB01000003">
    <property type="protein sequence ID" value="RHH84548.1"/>
    <property type="molecule type" value="Genomic_DNA"/>
</dbReference>
<comment type="caution">
    <text evidence="17">The sequence shown here is derived from an EMBL/GenBank/DDBJ whole genome shotgun (WGS) entry which is preliminary data.</text>
</comment>
<sequence length="185" mass="21963">MEIEKETILLMSKGDKKAYETMFRRFYPKVHRFVAMLLKNEDDADDVSQLIFLKVWNKREKFADIQNFDSYLFILAKYTVINYISSKHIIPIDIDSLPDRYANESSPHDDVVAKDTQLLIDMVVESMPQQRQMIYRMSREQHLKNEEIAQRLGIQKKTVENHLNLALKEIKKALYLMILLPCHWV</sequence>
<evidence type="ECO:0000313" key="25">
    <source>
        <dbReference type="Proteomes" id="UP000420635"/>
    </source>
</evidence>
<dbReference type="EMBL" id="QSCI01000045">
    <property type="protein sequence ID" value="RGX93409.1"/>
    <property type="molecule type" value="Genomic_DNA"/>
</dbReference>
<reference evidence="22 23" key="2">
    <citation type="submission" date="2019-09" db="EMBL/GenBank/DDBJ databases">
        <title>Distinct polysaccharide growth profiles of human intestinal Prevotella copri isolates.</title>
        <authorList>
            <person name="Fehlner-Peach H."/>
            <person name="Magnabosco C."/>
            <person name="Raghavan V."/>
            <person name="Scher J.U."/>
            <person name="Tett A."/>
            <person name="Cox L.M."/>
            <person name="Gottsegen C."/>
            <person name="Watters A."/>
            <person name="Wiltshire- Gordon J.D."/>
            <person name="Segata N."/>
            <person name="Bonneau R."/>
            <person name="Littman D.R."/>
        </authorList>
    </citation>
    <scope>NUCLEOTIDE SEQUENCE [LARGE SCALE GENOMIC DNA]</scope>
    <source>
        <strain evidence="10 26">BU41712</strain>
        <strain evidence="13 22">BVe41219</strain>
        <strain evidence="23">iAK279</strain>
        <strain evidence="12">IAK279</strain>
        <strain evidence="9">IK21513</strain>
        <strain evidence="24">iK21513</strain>
        <strain evidence="25">iP54</strain>
        <strain evidence="11">IP54</strain>
    </source>
</reference>
<dbReference type="EMBL" id="VZBQ01000089">
    <property type="protein sequence ID" value="MQN89778.1"/>
    <property type="molecule type" value="Genomic_DNA"/>
</dbReference>
<dbReference type="Proteomes" id="UP000423156">
    <property type="component" value="Unassembled WGS sequence"/>
</dbReference>
<dbReference type="InterPro" id="IPR007627">
    <property type="entry name" value="RNA_pol_sigma70_r2"/>
</dbReference>
<dbReference type="Proteomes" id="UP000284548">
    <property type="component" value="Unassembled WGS sequence"/>
</dbReference>
<dbReference type="EMBL" id="VZAZ01000075">
    <property type="protein sequence ID" value="MQO56866.1"/>
    <property type="molecule type" value="Genomic_DNA"/>
</dbReference>
<evidence type="ECO:0000313" key="10">
    <source>
        <dbReference type="EMBL" id="MQN76546.1"/>
    </source>
</evidence>
<dbReference type="Proteomes" id="UP000285236">
    <property type="component" value="Unassembled WGS sequence"/>
</dbReference>
<evidence type="ECO:0000313" key="14">
    <source>
        <dbReference type="EMBL" id="RGU92991.1"/>
    </source>
</evidence>
<proteinExistence type="inferred from homology"/>
<evidence type="ECO:0000313" key="7">
    <source>
        <dbReference type="EMBL" id="MCW4138043.1"/>
    </source>
</evidence>
<evidence type="ECO:0000259" key="6">
    <source>
        <dbReference type="Pfam" id="PF08281"/>
    </source>
</evidence>
<dbReference type="InterPro" id="IPR013325">
    <property type="entry name" value="RNA_pol_sigma_r2"/>
</dbReference>
<evidence type="ECO:0000313" key="12">
    <source>
        <dbReference type="EMBL" id="MQO04851.1"/>
    </source>
</evidence>
<dbReference type="Proteomes" id="UP000406735">
    <property type="component" value="Unassembled WGS sequence"/>
</dbReference>
<evidence type="ECO:0000313" key="20">
    <source>
        <dbReference type="Proteomes" id="UP000285236"/>
    </source>
</evidence>
<dbReference type="InterPro" id="IPR039425">
    <property type="entry name" value="RNA_pol_sigma-70-like"/>
</dbReference>
<evidence type="ECO:0000256" key="2">
    <source>
        <dbReference type="ARBA" id="ARBA00023015"/>
    </source>
</evidence>
<evidence type="ECO:0000313" key="15">
    <source>
        <dbReference type="EMBL" id="RGX93409.1"/>
    </source>
</evidence>
<evidence type="ECO:0000256" key="1">
    <source>
        <dbReference type="ARBA" id="ARBA00010641"/>
    </source>
</evidence>
<evidence type="ECO:0000313" key="17">
    <source>
        <dbReference type="EMBL" id="RHH84548.1"/>
    </source>
</evidence>
<dbReference type="Proteomes" id="UP001208620">
    <property type="component" value="Unassembled WGS sequence"/>
</dbReference>
<dbReference type="GO" id="GO:0003677">
    <property type="term" value="F:DNA binding"/>
    <property type="evidence" value="ECO:0007669"/>
    <property type="project" value="InterPro"/>
</dbReference>